<dbReference type="PANTHER" id="PTHR44169:SF6">
    <property type="entry name" value="NADPH-DEPENDENT 1-ACYLDIHYDROXYACETONE PHOSPHATE REDUCTASE"/>
    <property type="match status" value="1"/>
</dbReference>
<dbReference type="EMBL" id="JAKIXB020000007">
    <property type="protein sequence ID" value="KAL1606880.1"/>
    <property type="molecule type" value="Genomic_DNA"/>
</dbReference>
<evidence type="ECO:0000256" key="4">
    <source>
        <dbReference type="RuleBase" id="RU000363"/>
    </source>
</evidence>
<keyword evidence="2" id="KW-0521">NADP</keyword>
<evidence type="ECO:0000313" key="5">
    <source>
        <dbReference type="EMBL" id="KAL1606880.1"/>
    </source>
</evidence>
<dbReference type="InterPro" id="IPR036291">
    <property type="entry name" value="NAD(P)-bd_dom_sf"/>
</dbReference>
<dbReference type="SUPFAM" id="SSF51735">
    <property type="entry name" value="NAD(P)-binding Rossmann-fold domains"/>
    <property type="match status" value="1"/>
</dbReference>
<protein>
    <recommendedName>
        <fullName evidence="7">NAD(P)-binding protein</fullName>
    </recommendedName>
</protein>
<dbReference type="InterPro" id="IPR020904">
    <property type="entry name" value="Sc_DH/Rdtase_CS"/>
</dbReference>
<evidence type="ECO:0000256" key="1">
    <source>
        <dbReference type="ARBA" id="ARBA00006484"/>
    </source>
</evidence>
<comment type="similarity">
    <text evidence="1 4">Belongs to the short-chain dehydrogenases/reductases (SDR) family.</text>
</comment>
<dbReference type="PRINTS" id="PR00081">
    <property type="entry name" value="GDHRDH"/>
</dbReference>
<gene>
    <name evidence="5" type="ORF">SLS59_002578</name>
</gene>
<dbReference type="PROSITE" id="PS00061">
    <property type="entry name" value="ADH_SHORT"/>
    <property type="match status" value="1"/>
</dbReference>
<accession>A0ABR3RR20</accession>
<dbReference type="PRINTS" id="PR00080">
    <property type="entry name" value="SDRFAMILY"/>
</dbReference>
<dbReference type="Gene3D" id="3.40.50.720">
    <property type="entry name" value="NAD(P)-binding Rossmann-like Domain"/>
    <property type="match status" value="1"/>
</dbReference>
<sequence length="279" mass="30390">MTTMTVLITGCSAGGIGPALVNSFQRRGYTVYATARSLKKMSDLASLPNVHLYELDVINPTSIRAVVKEIEARTDGKLDVLVNNAGQQYIMPALDVDIDTAKNLFEVNYWGPLRMIQAFSEMLVRAKGCVVNIGSSAGIVHIPLQSQYNATKAAINMLSETLRFELAPLNVRVMTVVAGNVSSHMSSGVNWSPPTQLPPTSYYRPIEKEIAKPAEFSDMDTMKFANEVVSAVVSGATGNLYKGGNVGIVRWMVPILPSFIYDRIMLSLGRGIDKMPKLS</sequence>
<comment type="caution">
    <text evidence="5">The sequence shown here is derived from an EMBL/GenBank/DDBJ whole genome shotgun (WGS) entry which is preliminary data.</text>
</comment>
<evidence type="ECO:0000313" key="6">
    <source>
        <dbReference type="Proteomes" id="UP001521222"/>
    </source>
</evidence>
<dbReference type="Pfam" id="PF00106">
    <property type="entry name" value="adh_short"/>
    <property type="match status" value="1"/>
</dbReference>
<proteinExistence type="inferred from homology"/>
<evidence type="ECO:0000256" key="2">
    <source>
        <dbReference type="ARBA" id="ARBA00022857"/>
    </source>
</evidence>
<evidence type="ECO:0008006" key="7">
    <source>
        <dbReference type="Google" id="ProtNLM"/>
    </source>
</evidence>
<keyword evidence="6" id="KW-1185">Reference proteome</keyword>
<dbReference type="PANTHER" id="PTHR44169">
    <property type="entry name" value="NADPH-DEPENDENT 1-ACYLDIHYDROXYACETONE PHOSPHATE REDUCTASE"/>
    <property type="match status" value="1"/>
</dbReference>
<dbReference type="CDD" id="cd05374">
    <property type="entry name" value="17beta-HSD-like_SDR_c"/>
    <property type="match status" value="1"/>
</dbReference>
<evidence type="ECO:0000256" key="3">
    <source>
        <dbReference type="ARBA" id="ARBA00023002"/>
    </source>
</evidence>
<dbReference type="Proteomes" id="UP001521222">
    <property type="component" value="Unassembled WGS sequence"/>
</dbReference>
<name>A0ABR3RR20_9PLEO</name>
<reference evidence="5 6" key="1">
    <citation type="submission" date="2024-02" db="EMBL/GenBank/DDBJ databases">
        <title>De novo assembly and annotation of 12 fungi associated with fruit tree decline syndrome in Ontario, Canada.</title>
        <authorList>
            <person name="Sulman M."/>
            <person name="Ellouze W."/>
            <person name="Ilyukhin E."/>
        </authorList>
    </citation>
    <scope>NUCLEOTIDE SEQUENCE [LARGE SCALE GENOMIC DNA]</scope>
    <source>
        <strain evidence="5 6">M97-236</strain>
    </source>
</reference>
<keyword evidence="3" id="KW-0560">Oxidoreductase</keyword>
<dbReference type="InterPro" id="IPR002347">
    <property type="entry name" value="SDR_fam"/>
</dbReference>
<organism evidence="5 6">
    <name type="scientific">Nothophoma quercina</name>
    <dbReference type="NCBI Taxonomy" id="749835"/>
    <lineage>
        <taxon>Eukaryota</taxon>
        <taxon>Fungi</taxon>
        <taxon>Dikarya</taxon>
        <taxon>Ascomycota</taxon>
        <taxon>Pezizomycotina</taxon>
        <taxon>Dothideomycetes</taxon>
        <taxon>Pleosporomycetidae</taxon>
        <taxon>Pleosporales</taxon>
        <taxon>Pleosporineae</taxon>
        <taxon>Didymellaceae</taxon>
        <taxon>Nothophoma</taxon>
    </lineage>
</organism>